<dbReference type="Gene3D" id="3.60.10.10">
    <property type="entry name" value="Endonuclease/exonuclease/phosphatase"/>
    <property type="match status" value="1"/>
</dbReference>
<feature type="domain" description="Endonuclease/exonuclease/phosphatase" evidence="2">
    <location>
        <begin position="1038"/>
        <end position="1137"/>
    </location>
</feature>
<dbReference type="SUPFAM" id="SSF56219">
    <property type="entry name" value="DNase I-like"/>
    <property type="match status" value="1"/>
</dbReference>
<name>A0A8S1JAT7_9CHLO</name>
<feature type="region of interest" description="Disordered" evidence="1">
    <location>
        <begin position="1"/>
        <end position="21"/>
    </location>
</feature>
<proteinExistence type="predicted"/>
<dbReference type="EMBL" id="CAJHUC010001346">
    <property type="protein sequence ID" value="CAD7700797.1"/>
    <property type="molecule type" value="Genomic_DNA"/>
</dbReference>
<protein>
    <recommendedName>
        <fullName evidence="2">Endonuclease/exonuclease/phosphatase domain-containing protein</fullName>
    </recommendedName>
</protein>
<comment type="caution">
    <text evidence="3">The sequence shown here is derived from an EMBL/GenBank/DDBJ whole genome shotgun (WGS) entry which is preliminary data.</text>
</comment>
<dbReference type="OrthoDB" id="3261222at2759"/>
<dbReference type="InterPro" id="IPR005135">
    <property type="entry name" value="Endo/exonuclease/phosphatase"/>
</dbReference>
<keyword evidence="4" id="KW-1185">Reference proteome</keyword>
<dbReference type="GO" id="GO:0003824">
    <property type="term" value="F:catalytic activity"/>
    <property type="evidence" value="ECO:0007669"/>
    <property type="project" value="InterPro"/>
</dbReference>
<evidence type="ECO:0000256" key="1">
    <source>
        <dbReference type="SAM" id="MobiDB-lite"/>
    </source>
</evidence>
<dbReference type="Pfam" id="PF14529">
    <property type="entry name" value="Exo_endo_phos_2"/>
    <property type="match status" value="1"/>
</dbReference>
<feature type="region of interest" description="Disordered" evidence="1">
    <location>
        <begin position="601"/>
        <end position="658"/>
    </location>
</feature>
<feature type="non-terminal residue" evidence="3">
    <location>
        <position position="1"/>
    </location>
</feature>
<reference evidence="3" key="1">
    <citation type="submission" date="2020-12" db="EMBL/GenBank/DDBJ databases">
        <authorList>
            <person name="Iha C."/>
        </authorList>
    </citation>
    <scope>NUCLEOTIDE SEQUENCE</scope>
</reference>
<dbReference type="InterPro" id="IPR036691">
    <property type="entry name" value="Endo/exonu/phosph_ase_sf"/>
</dbReference>
<dbReference type="Proteomes" id="UP000708148">
    <property type="component" value="Unassembled WGS sequence"/>
</dbReference>
<gene>
    <name evidence="3" type="ORF">OSTQU699_LOCUS6156</name>
</gene>
<evidence type="ECO:0000313" key="4">
    <source>
        <dbReference type="Proteomes" id="UP000708148"/>
    </source>
</evidence>
<dbReference type="PANTHER" id="PTHR47510">
    <property type="entry name" value="REVERSE TRANSCRIPTASE DOMAIN-CONTAINING PROTEIN"/>
    <property type="match status" value="1"/>
</dbReference>
<feature type="compositionally biased region" description="Pro residues" evidence="1">
    <location>
        <begin position="612"/>
        <end position="625"/>
    </location>
</feature>
<feature type="region of interest" description="Disordered" evidence="1">
    <location>
        <begin position="780"/>
        <end position="834"/>
    </location>
</feature>
<feature type="compositionally biased region" description="Low complexity" evidence="1">
    <location>
        <begin position="780"/>
        <end position="826"/>
    </location>
</feature>
<organism evidence="3 4">
    <name type="scientific">Ostreobium quekettii</name>
    <dbReference type="NCBI Taxonomy" id="121088"/>
    <lineage>
        <taxon>Eukaryota</taxon>
        <taxon>Viridiplantae</taxon>
        <taxon>Chlorophyta</taxon>
        <taxon>core chlorophytes</taxon>
        <taxon>Ulvophyceae</taxon>
        <taxon>TCBD clade</taxon>
        <taxon>Bryopsidales</taxon>
        <taxon>Ostreobineae</taxon>
        <taxon>Ostreobiaceae</taxon>
        <taxon>Ostreobium</taxon>
    </lineage>
</organism>
<accession>A0A8S1JAT7</accession>
<evidence type="ECO:0000313" key="3">
    <source>
        <dbReference type="EMBL" id="CAD7700797.1"/>
    </source>
</evidence>
<sequence length="1360" mass="143602">MGPDVGDPATPGASAGKPRAPVGLSLEGRIAVVVAPTPPSLFGRAERLGAPDAAVPPAPGVGDRSCTRAMARAVGDLETPPGHGGSVVVVAPPLDSRRIRALCPSAGACGTGALATGLNEGVLATPGASAGEPHVPIGPALHGRITAEAAPSPWGDQALLDAAVAGEVEVSSVGLFEGDPLAPPWTSTNGPRGAYRPALDGRFEAGAAQTSRTRLEPSEHSGALDVSAPLAPGVADRLHTRAMARAGQGSVVRPALGRCDVEAEELVDPWRNCASVLSVGAGRSGEQLEGLYDGDLATPGTSSAGFRVAFGTAPDERFVVVAARVSSSRSGRSGRLEAQASLTPISPGMVVYVSDNSAPGVGGGGATSGQRCAMAGRLGADCRSGGAVAVWATRHSLDPVGGAAPGASFSGRVEVVGVVIEGSRRLPSDADSEELCDWEVVFEDGEAVIDDLSAFSDWLLELPSGRLHAVYDMRMVGSLLEVAARPLVVADRDGASSGAGCADARPRVSVLAAPPKRLALCPPQEDSEDGGRQLQLVANRARLAALEGRPARGKLLALTDEALWALLAANGLPRRRDHTKVLMAGDLVAWMEGHGEEALRLPEGVSRVHNPSPTPSLPRSPPPLSSSPMRQQASSTPGVDASQPPLPMSGPPLMGDPLGRASYDVGRAAETLARSSSNVLVALEAVGGLIAKVKGGAPLASSDLLALAPLISGCTATMRVVVAGVTACDLRHASQRVPANAAAVPGACAAAPAVRTFAEVTRTSLAPTTTQMTTLTTQLAQTSQATPTQTGLRSPTQLTTRGRQGRQGRQATLRGVAADRSAASPARRPPPQWDWDRTIVMRPLQEVGRRQATRAMDFGRALDHALTSRWGCDKVVLMVRRTGHGEYAVLMTKGGYARARTLAPIQVAGFGRWERLEEARRWLMSGSFVLSVVPLSRSPSDLARELASDNASRWSGVSQELIDKGSTVDVLLIQDPPLSVAMGRTGLPGFRLVVVPGTDSMNPQAAILIRDSLWFRSVRPFGPRVAAAELMGPSGSTVVISAYIRHTSGEGLDDLRRAVVWAQGHSPRLVIGMDANGHSPLWGPEDIPSNAVGRALEELIMEHNLEVVNDLDAPPSFVSDQGVQSWIDFTLATRSAALGLADWARGILRAHDHDSGCEGRPVVETREEADRMMTTLTEVLQGAIDALVPEKRICWASKPWWSPHLTELRRHMKHLRNRADRLNTDHDRGLFRRARKAFTQEVKKTGEEQWVVEDPDKARVLQARFFPEAPSTQEFRDLAETRREEVDSWLAEEWEAFPPIQEFEVRRRILEMRAVSAPGADGILAKCLQECSDSVTPVLQTIFDGLVRSGSHPSSWRAAK</sequence>
<evidence type="ECO:0000259" key="2">
    <source>
        <dbReference type="Pfam" id="PF14529"/>
    </source>
</evidence>
<dbReference type="PANTHER" id="PTHR47510:SF3">
    <property type="entry name" value="ENDO_EXONUCLEASE_PHOSPHATASE DOMAIN-CONTAINING PROTEIN"/>
    <property type="match status" value="1"/>
</dbReference>